<gene>
    <name evidence="1" type="ORF">VII00023_15451</name>
</gene>
<dbReference type="AlphaFoldDB" id="F9S266"/>
<dbReference type="Proteomes" id="UP000004605">
    <property type="component" value="Unassembled WGS sequence"/>
</dbReference>
<evidence type="ECO:0000313" key="2">
    <source>
        <dbReference type="Proteomes" id="UP000004605"/>
    </source>
</evidence>
<feature type="non-terminal residue" evidence="1">
    <location>
        <position position="1"/>
    </location>
</feature>
<organism evidence="1 2">
    <name type="scientific">Vibrio ichthyoenteri ATCC 700023</name>
    <dbReference type="NCBI Taxonomy" id="870968"/>
    <lineage>
        <taxon>Bacteria</taxon>
        <taxon>Pseudomonadati</taxon>
        <taxon>Pseudomonadota</taxon>
        <taxon>Gammaproteobacteria</taxon>
        <taxon>Vibrionales</taxon>
        <taxon>Vibrionaceae</taxon>
        <taxon>Vibrio</taxon>
    </lineage>
</organism>
<protein>
    <submittedName>
        <fullName evidence="1">Uncharacterized protein</fullName>
    </submittedName>
</protein>
<evidence type="ECO:0000313" key="1">
    <source>
        <dbReference type="EMBL" id="EGU40050.1"/>
    </source>
</evidence>
<proteinExistence type="predicted"/>
<sequence length="46" mass="4973">VAGQNSLMNERFVGAEISNQKRLEIKNFAARSVDFFSPSEGGAVSL</sequence>
<reference evidence="1 2" key="1">
    <citation type="journal article" date="2012" name="Int. J. Syst. Evol. Microbiol.">
        <title>Vibrio caribbeanicus sp. nov., isolated from the marine sponge Scleritoderma cyanea.</title>
        <authorList>
            <person name="Hoffmann M."/>
            <person name="Monday S.R."/>
            <person name="Allard M.W."/>
            <person name="Strain E.A."/>
            <person name="Whittaker P."/>
            <person name="Naum M."/>
            <person name="McCarthy P.J."/>
            <person name="Lopez J.V."/>
            <person name="Fischer M."/>
            <person name="Brown E.W."/>
        </authorList>
    </citation>
    <scope>NUCLEOTIDE SEQUENCE [LARGE SCALE GENOMIC DNA]</scope>
    <source>
        <strain evidence="1 2">ATCC 700023</strain>
    </source>
</reference>
<keyword evidence="2" id="KW-1185">Reference proteome</keyword>
<name>F9S266_9VIBR</name>
<dbReference type="EMBL" id="AFWF01000138">
    <property type="protein sequence ID" value="EGU40050.1"/>
    <property type="molecule type" value="Genomic_DNA"/>
</dbReference>
<accession>F9S266</accession>
<comment type="caution">
    <text evidence="1">The sequence shown here is derived from an EMBL/GenBank/DDBJ whole genome shotgun (WGS) entry which is preliminary data.</text>
</comment>